<accession>A0A6H0A0Q5</accession>
<keyword evidence="1" id="KW-0614">Plasmid</keyword>
<dbReference type="RefSeq" id="WP_012291739.1">
    <property type="nucleotide sequence ID" value="NZ_CP014644.1"/>
</dbReference>
<geneLocation type="plasmid" evidence="1">
    <name>pSSII-1</name>
</geneLocation>
<protein>
    <submittedName>
        <fullName evidence="1">Uncharacterized protein</fullName>
    </submittedName>
</protein>
<reference evidence="1" key="1">
    <citation type="submission" date="2020-02" db="EMBL/GenBank/DDBJ databases">
        <authorList>
            <person name="Hu X."/>
            <person name="Yuan Z."/>
            <person name="Cheng J."/>
            <person name="Geng P."/>
        </authorList>
    </citation>
    <scope>NUCLEOTIDE SEQUENCE</scope>
    <source>
        <strain evidence="1">SSII-1</strain>
        <plasmid evidence="1">pSSII-1</plasmid>
    </source>
</reference>
<sequence length="138" mass="16076">MVVLEQIQLFTEEQFDQSPESNFKKGSSTKSIPLFEEKLLNKRITPLLKAAKIGSAELRVCIRGVYTHWMVVEVSTLTASVTMTIMNNGDADYIHWQSGPCTIEYENQYFNKRYNPNTFFYLEKRLEQSLIDFLSYKT</sequence>
<organism evidence="1">
    <name type="scientific">Lysinibacillus sphaericus</name>
    <name type="common">Bacillus sphaericus</name>
    <dbReference type="NCBI Taxonomy" id="1421"/>
    <lineage>
        <taxon>Bacteria</taxon>
        <taxon>Bacillati</taxon>
        <taxon>Bacillota</taxon>
        <taxon>Bacilli</taxon>
        <taxon>Bacillales</taxon>
        <taxon>Bacillaceae</taxon>
        <taxon>Lysinibacillus</taxon>
    </lineage>
</organism>
<name>A0A6H0A0Q5_LYSSH</name>
<proteinExistence type="predicted"/>
<dbReference type="EMBL" id="MT075580">
    <property type="protein sequence ID" value="QIS31270.1"/>
    <property type="molecule type" value="Genomic_DNA"/>
</dbReference>
<evidence type="ECO:0000313" key="1">
    <source>
        <dbReference type="EMBL" id="QIS31270.1"/>
    </source>
</evidence>
<dbReference type="AlphaFoldDB" id="A0A6H0A0Q5"/>